<feature type="domain" description="Dipeptidylpeptidase IV N-terminal" evidence="20">
    <location>
        <begin position="183"/>
        <end position="532"/>
    </location>
</feature>
<evidence type="ECO:0000256" key="15">
    <source>
        <dbReference type="ARBA" id="ARBA00037847"/>
    </source>
</evidence>
<dbReference type="Gene3D" id="3.40.50.1820">
    <property type="entry name" value="alpha/beta hydrolase"/>
    <property type="match status" value="1"/>
</dbReference>
<gene>
    <name evidence="21" type="ORF">ALC62_01783</name>
</gene>
<keyword evidence="12 18" id="KW-1133">Transmembrane helix</keyword>
<evidence type="ECO:0000256" key="5">
    <source>
        <dbReference type="ARBA" id="ARBA00022525"/>
    </source>
</evidence>
<keyword evidence="11" id="KW-0735">Signal-anchor</keyword>
<evidence type="ECO:0000256" key="2">
    <source>
        <dbReference type="ARBA" id="ARBA00004613"/>
    </source>
</evidence>
<organism evidence="21 22">
    <name type="scientific">Cyphomyrmex costatus</name>
    <dbReference type="NCBI Taxonomy" id="456900"/>
    <lineage>
        <taxon>Eukaryota</taxon>
        <taxon>Metazoa</taxon>
        <taxon>Ecdysozoa</taxon>
        <taxon>Arthropoda</taxon>
        <taxon>Hexapoda</taxon>
        <taxon>Insecta</taxon>
        <taxon>Pterygota</taxon>
        <taxon>Neoptera</taxon>
        <taxon>Endopterygota</taxon>
        <taxon>Hymenoptera</taxon>
        <taxon>Apocrita</taxon>
        <taxon>Aculeata</taxon>
        <taxon>Formicoidea</taxon>
        <taxon>Formicidae</taxon>
        <taxon>Myrmicinae</taxon>
        <taxon>Cyphomyrmex</taxon>
    </lineage>
</organism>
<dbReference type="PANTHER" id="PTHR11731:SF200">
    <property type="entry name" value="DIPEPTIDYL PEPTIDASE 10, ISOFORM B"/>
    <property type="match status" value="1"/>
</dbReference>
<dbReference type="FunFam" id="3.40.50.1820:FF:000003">
    <property type="entry name" value="Dipeptidyl peptidase 4"/>
    <property type="match status" value="1"/>
</dbReference>
<dbReference type="GO" id="GO:0004177">
    <property type="term" value="F:aminopeptidase activity"/>
    <property type="evidence" value="ECO:0007669"/>
    <property type="project" value="UniProtKB-KW"/>
</dbReference>
<feature type="transmembrane region" description="Helical" evidence="18">
    <location>
        <begin position="84"/>
        <end position="105"/>
    </location>
</feature>
<evidence type="ECO:0000256" key="17">
    <source>
        <dbReference type="SAM" id="MobiDB-lite"/>
    </source>
</evidence>
<keyword evidence="13 18" id="KW-0472">Membrane</keyword>
<feature type="domain" description="Peptidase S9 prolyl oligopeptidase catalytic" evidence="19">
    <location>
        <begin position="709"/>
        <end position="914"/>
    </location>
</feature>
<dbReference type="GO" id="GO:0006508">
    <property type="term" value="P:proteolysis"/>
    <property type="evidence" value="ECO:0007669"/>
    <property type="project" value="UniProtKB-KW"/>
</dbReference>
<feature type="region of interest" description="Disordered" evidence="17">
    <location>
        <begin position="571"/>
        <end position="595"/>
    </location>
</feature>
<evidence type="ECO:0000256" key="3">
    <source>
        <dbReference type="ARBA" id="ARBA00010036"/>
    </source>
</evidence>
<dbReference type="GO" id="GO:0012505">
    <property type="term" value="C:endomembrane system"/>
    <property type="evidence" value="ECO:0007669"/>
    <property type="project" value="UniProtKB-SubCell"/>
</dbReference>
<comment type="similarity">
    <text evidence="3">Belongs to the peptidase S9B family. DPPIV subfamily.</text>
</comment>
<keyword evidence="6" id="KW-0645">Protease</keyword>
<dbReference type="GO" id="GO:0005576">
    <property type="term" value="C:extracellular region"/>
    <property type="evidence" value="ECO:0007669"/>
    <property type="project" value="UniProtKB-SubCell"/>
</dbReference>
<keyword evidence="14" id="KW-0325">Glycoprotein</keyword>
<evidence type="ECO:0000256" key="16">
    <source>
        <dbReference type="ARBA" id="ARBA00072929"/>
    </source>
</evidence>
<dbReference type="Pfam" id="PF00326">
    <property type="entry name" value="Peptidase_S9"/>
    <property type="match status" value="1"/>
</dbReference>
<keyword evidence="8" id="KW-0732">Signal</keyword>
<dbReference type="GO" id="GO:0005886">
    <property type="term" value="C:plasma membrane"/>
    <property type="evidence" value="ECO:0007669"/>
    <property type="project" value="TreeGrafter"/>
</dbReference>
<evidence type="ECO:0000256" key="11">
    <source>
        <dbReference type="ARBA" id="ARBA00022968"/>
    </source>
</evidence>
<dbReference type="InterPro" id="IPR029058">
    <property type="entry name" value="AB_hydrolase_fold"/>
</dbReference>
<reference evidence="21 22" key="1">
    <citation type="submission" date="2016-03" db="EMBL/GenBank/DDBJ databases">
        <title>Cyphomyrmex costatus WGS genome.</title>
        <authorList>
            <person name="Nygaard S."/>
            <person name="Hu H."/>
            <person name="Boomsma J."/>
            <person name="Zhang G."/>
        </authorList>
    </citation>
    <scope>NUCLEOTIDE SEQUENCE [LARGE SCALE GENOMIC DNA]</scope>
    <source>
        <strain evidence="21">MS0001</strain>
        <tissue evidence="21">Whole body</tissue>
    </source>
</reference>
<dbReference type="InterPro" id="IPR050278">
    <property type="entry name" value="Serine_Prot_S9B/DPPIV"/>
</dbReference>
<dbReference type="AlphaFoldDB" id="A0A151IP36"/>
<keyword evidence="7 18" id="KW-0812">Transmembrane</keyword>
<evidence type="ECO:0000256" key="13">
    <source>
        <dbReference type="ARBA" id="ARBA00023136"/>
    </source>
</evidence>
<evidence type="ECO:0000256" key="10">
    <source>
        <dbReference type="ARBA" id="ARBA00022825"/>
    </source>
</evidence>
<name>A0A151IP36_9HYME</name>
<dbReference type="InterPro" id="IPR001375">
    <property type="entry name" value="Peptidase_S9_cat"/>
</dbReference>
<evidence type="ECO:0000259" key="20">
    <source>
        <dbReference type="Pfam" id="PF00930"/>
    </source>
</evidence>
<evidence type="ECO:0000313" key="22">
    <source>
        <dbReference type="Proteomes" id="UP000078542"/>
    </source>
</evidence>
<dbReference type="GO" id="GO:0008236">
    <property type="term" value="F:serine-type peptidase activity"/>
    <property type="evidence" value="ECO:0007669"/>
    <property type="project" value="UniProtKB-KW"/>
</dbReference>
<protein>
    <recommendedName>
        <fullName evidence="16">Venom dipeptidyl peptidase 4</fullName>
    </recommendedName>
</protein>
<accession>A0A151IP36</accession>
<dbReference type="EMBL" id="KQ976892">
    <property type="protein sequence ID" value="KYN07226.1"/>
    <property type="molecule type" value="Genomic_DNA"/>
</dbReference>
<keyword evidence="5" id="KW-0964">Secreted</keyword>
<dbReference type="Pfam" id="PF00930">
    <property type="entry name" value="DPPIV_N"/>
    <property type="match status" value="1"/>
</dbReference>
<comment type="subcellular location">
    <subcellularLocation>
        <location evidence="15">Endomembrane system</location>
        <topology evidence="15">Single-pass membrane protein</topology>
    </subcellularLocation>
    <subcellularLocation>
        <location evidence="1">Membrane</location>
        <topology evidence="1">Single-pass type II membrane protein</topology>
    </subcellularLocation>
    <subcellularLocation>
        <location evidence="2">Secreted</location>
    </subcellularLocation>
</comment>
<dbReference type="Proteomes" id="UP000078542">
    <property type="component" value="Unassembled WGS sequence"/>
</dbReference>
<evidence type="ECO:0000256" key="6">
    <source>
        <dbReference type="ARBA" id="ARBA00022670"/>
    </source>
</evidence>
<evidence type="ECO:0000256" key="14">
    <source>
        <dbReference type="ARBA" id="ARBA00023180"/>
    </source>
</evidence>
<evidence type="ECO:0000256" key="7">
    <source>
        <dbReference type="ARBA" id="ARBA00022692"/>
    </source>
</evidence>
<dbReference type="PANTHER" id="PTHR11731">
    <property type="entry name" value="PROTEASE FAMILY S9B,C DIPEPTIDYL-PEPTIDASE IV-RELATED"/>
    <property type="match status" value="1"/>
</dbReference>
<feature type="compositionally biased region" description="Basic and acidic residues" evidence="17">
    <location>
        <begin position="571"/>
        <end position="581"/>
    </location>
</feature>
<dbReference type="SUPFAM" id="SSF82171">
    <property type="entry name" value="DPP6 N-terminal domain-like"/>
    <property type="match status" value="1"/>
</dbReference>
<dbReference type="SUPFAM" id="SSF53474">
    <property type="entry name" value="alpha/beta-Hydrolases"/>
    <property type="match status" value="1"/>
</dbReference>
<evidence type="ECO:0000256" key="9">
    <source>
        <dbReference type="ARBA" id="ARBA00022801"/>
    </source>
</evidence>
<evidence type="ECO:0000256" key="4">
    <source>
        <dbReference type="ARBA" id="ARBA00022438"/>
    </source>
</evidence>
<evidence type="ECO:0000256" key="18">
    <source>
        <dbReference type="SAM" id="Phobius"/>
    </source>
</evidence>
<evidence type="ECO:0000259" key="19">
    <source>
        <dbReference type="Pfam" id="PF00326"/>
    </source>
</evidence>
<evidence type="ECO:0000313" key="21">
    <source>
        <dbReference type="EMBL" id="KYN07226.1"/>
    </source>
</evidence>
<evidence type="ECO:0000256" key="1">
    <source>
        <dbReference type="ARBA" id="ARBA00004606"/>
    </source>
</evidence>
<keyword evidence="10" id="KW-0720">Serine protease</keyword>
<feature type="non-terminal residue" evidence="21">
    <location>
        <position position="1"/>
    </location>
</feature>
<sequence length="932" mass="105221">NKRGRASCPRTRSRAYGPSPAIFPKAHTACSATIGDEDLSRFTNFGIAPCFITFCVCTDVPEAMLVNTHELVSTNPNQRNWRGILIALLVIVAVLALIVTSVALLTPPDDGPRVRGTRLRLSEVLSGELSPLLFNGSWASNRHICYRDIWGGISLLNVSNIVSRSIMPNETFRRLNPIKFSLSPDHQFLLLAQNVKKLFRYSYLAQYVVYDVNSRECIVLTPYPEKDSHPYLLLAQWTPRGHGLVMIQDYDIYYTTSPTSNTAYRVTNTAVPSILSNGVPDWLYEEEILHSAEAIWMSPDGHMMLYASFNDSLVEEMHISWFGEGNKALYPDIRSLRYPKPGTPNPTVRLYVADLVDPKNIRTKIVKPPSIIENKDHYFSTASWVSLTEVCITWLTRVQNFSVITICKSPMWHCQEIQRISNENHGWVDTPPEAPLFSTNGSSYIAITPVKDGPAGYFKHIIWASVLRKQIVPLTHGKFEVVRILVWDQTNNTIYFIGIPFMRPGQRHLYRISSALPRLGSPLRPPVCLTCTISSDMTNNGENGHRISSLNWQNGIVNRNEWHDQIDNNKEHHQAKDFSKKDKLKNKNVSKSSDPPCQYHNAIFPSADFEYFVLECLGPGIPTVALYKMEMSTPRLLATLQNNTSLRERIANIALPQVKTFPVQISGGYNAQVRLHLPPGLREDEITRYPLVVQVYGAPGSQLVTEMFKVDWNTYLASRRNVIVAQIDGRGSGGQGYKLLHEVYYRLGSVEVADQLEVTEYLRDSLHFVDKRRVAVWGWSYGGFVAALVLAHPEQKVFQCGISVAPIVSWELYDSAYAERYMGLPNVTSNYKGYAESNVYNKVKYLHDKMFYLVHGTADDNVQFQQSMALARHLAKEGVLFRQQVYPDVSHTLAGVTGHLYLSMEQFLEDCFQKQVPADTKAGLGSGGYGMY</sequence>
<evidence type="ECO:0000256" key="8">
    <source>
        <dbReference type="ARBA" id="ARBA00022729"/>
    </source>
</evidence>
<keyword evidence="22" id="KW-1185">Reference proteome</keyword>
<dbReference type="Gene3D" id="2.140.10.30">
    <property type="entry name" value="Dipeptidylpeptidase IV, N-terminal domain"/>
    <property type="match status" value="2"/>
</dbReference>
<evidence type="ECO:0000256" key="12">
    <source>
        <dbReference type="ARBA" id="ARBA00022989"/>
    </source>
</evidence>
<dbReference type="InterPro" id="IPR002469">
    <property type="entry name" value="Peptidase_S9B_N"/>
</dbReference>
<dbReference type="GO" id="GO:0008239">
    <property type="term" value="F:dipeptidyl-peptidase activity"/>
    <property type="evidence" value="ECO:0007669"/>
    <property type="project" value="TreeGrafter"/>
</dbReference>
<proteinExistence type="inferred from homology"/>
<keyword evidence="4" id="KW-0031">Aminopeptidase</keyword>
<dbReference type="STRING" id="456900.A0A151IP36"/>
<keyword evidence="9" id="KW-0378">Hydrolase</keyword>